<accession>A0ABV9A994</accession>
<evidence type="ECO:0000313" key="9">
    <source>
        <dbReference type="EMBL" id="MFC4496454.1"/>
    </source>
</evidence>
<comment type="caution">
    <text evidence="9">The sequence shown here is derived from an EMBL/GenBank/DDBJ whole genome shotgun (WGS) entry which is preliminary data.</text>
</comment>
<sequence length="399" mass="44142">MPIEYRLEKAVKFRVLGPTELYDNVNQRRVPLNSQKQRTLLGALIVKYGSVVSAEKLGEEVWGELSPRKSANALQAQVYRLRRLMEQLDQEGGHGQQRLITRESGYGLRAEPDQIDSELFVQTVDRARRMADKDLVLAEKTIRGALRLWRGPALQGSQGPICSAGAAMLEESRFSALELLYDISLRAQMHQNVIAELEELTISHPLRERYYEQLMVALYRSGHQAQALGVYERARRHLADTLGINPVPALSKRMRQILAHAPELLDPHTATAAEDRGPQQVTLRSGGQPLGAPSVPPQARRKPALAPQRPVRAQGATAPAANQARPEAASLDGELRQLRSLVQKLTAQQQALVSTVRHLSSQLETAIKSNDARTPVHAAGVPQGRAHIRAVHPEHQALP</sequence>
<dbReference type="Pfam" id="PF03704">
    <property type="entry name" value="BTAD"/>
    <property type="match status" value="1"/>
</dbReference>
<gene>
    <name evidence="9" type="ORF">ACFPA8_20205</name>
</gene>
<dbReference type="InterPro" id="IPR036388">
    <property type="entry name" value="WH-like_DNA-bd_sf"/>
</dbReference>
<dbReference type="SMART" id="SM00862">
    <property type="entry name" value="Trans_reg_C"/>
    <property type="match status" value="1"/>
</dbReference>
<keyword evidence="4 6" id="KW-0238">DNA-binding</keyword>
<dbReference type="InterPro" id="IPR016032">
    <property type="entry name" value="Sig_transdc_resp-reg_C-effctor"/>
</dbReference>
<dbReference type="InterPro" id="IPR005158">
    <property type="entry name" value="BTAD"/>
</dbReference>
<evidence type="ECO:0000256" key="1">
    <source>
        <dbReference type="ARBA" id="ARBA00005820"/>
    </source>
</evidence>
<dbReference type="SUPFAM" id="SSF48452">
    <property type="entry name" value="TPR-like"/>
    <property type="match status" value="1"/>
</dbReference>
<feature type="compositionally biased region" description="Low complexity" evidence="7">
    <location>
        <begin position="312"/>
        <end position="329"/>
    </location>
</feature>
<protein>
    <submittedName>
        <fullName evidence="9">BTAD domain-containing putative transcriptional regulator</fullName>
    </submittedName>
</protein>
<dbReference type="PANTHER" id="PTHR35807">
    <property type="entry name" value="TRANSCRIPTIONAL REGULATOR REDD-RELATED"/>
    <property type="match status" value="1"/>
</dbReference>
<feature type="domain" description="OmpR/PhoB-type" evidence="8">
    <location>
        <begin position="2"/>
        <end position="112"/>
    </location>
</feature>
<evidence type="ECO:0000256" key="7">
    <source>
        <dbReference type="SAM" id="MobiDB-lite"/>
    </source>
</evidence>
<evidence type="ECO:0000313" key="10">
    <source>
        <dbReference type="Proteomes" id="UP001595997"/>
    </source>
</evidence>
<keyword evidence="10" id="KW-1185">Reference proteome</keyword>
<evidence type="ECO:0000256" key="5">
    <source>
        <dbReference type="ARBA" id="ARBA00023163"/>
    </source>
</evidence>
<dbReference type="PROSITE" id="PS51755">
    <property type="entry name" value="OMPR_PHOB"/>
    <property type="match status" value="1"/>
</dbReference>
<organism evidence="9 10">
    <name type="scientific">Streptomyces ovatisporus</name>
    <dbReference type="NCBI Taxonomy" id="1128682"/>
    <lineage>
        <taxon>Bacteria</taxon>
        <taxon>Bacillati</taxon>
        <taxon>Actinomycetota</taxon>
        <taxon>Actinomycetes</taxon>
        <taxon>Kitasatosporales</taxon>
        <taxon>Streptomycetaceae</taxon>
        <taxon>Streptomyces</taxon>
    </lineage>
</organism>
<feature type="region of interest" description="Disordered" evidence="7">
    <location>
        <begin position="271"/>
        <end position="329"/>
    </location>
</feature>
<dbReference type="PANTHER" id="PTHR35807:SF1">
    <property type="entry name" value="TRANSCRIPTIONAL REGULATOR REDD"/>
    <property type="match status" value="1"/>
</dbReference>
<dbReference type="Proteomes" id="UP001595997">
    <property type="component" value="Unassembled WGS sequence"/>
</dbReference>
<dbReference type="CDD" id="cd15831">
    <property type="entry name" value="BTAD"/>
    <property type="match status" value="1"/>
</dbReference>
<evidence type="ECO:0000256" key="4">
    <source>
        <dbReference type="ARBA" id="ARBA00023125"/>
    </source>
</evidence>
<evidence type="ECO:0000256" key="2">
    <source>
        <dbReference type="ARBA" id="ARBA00023012"/>
    </source>
</evidence>
<name>A0ABV9A994_9ACTN</name>
<dbReference type="RefSeq" id="WP_386450524.1">
    <property type="nucleotide sequence ID" value="NZ_JBHSFH010000011.1"/>
</dbReference>
<dbReference type="InterPro" id="IPR051677">
    <property type="entry name" value="AfsR-DnrI-RedD_regulator"/>
</dbReference>
<keyword evidence="2" id="KW-0902">Two-component regulatory system</keyword>
<dbReference type="SMART" id="SM01043">
    <property type="entry name" value="BTAD"/>
    <property type="match status" value="1"/>
</dbReference>
<feature type="DNA-binding region" description="OmpR/PhoB-type" evidence="6">
    <location>
        <begin position="2"/>
        <end position="112"/>
    </location>
</feature>
<keyword evidence="5" id="KW-0804">Transcription</keyword>
<dbReference type="Gene3D" id="1.25.40.10">
    <property type="entry name" value="Tetratricopeptide repeat domain"/>
    <property type="match status" value="1"/>
</dbReference>
<keyword evidence="3" id="KW-0805">Transcription regulation</keyword>
<reference evidence="10" key="1">
    <citation type="journal article" date="2019" name="Int. J. Syst. Evol. Microbiol.">
        <title>The Global Catalogue of Microorganisms (GCM) 10K type strain sequencing project: providing services to taxonomists for standard genome sequencing and annotation.</title>
        <authorList>
            <consortium name="The Broad Institute Genomics Platform"/>
            <consortium name="The Broad Institute Genome Sequencing Center for Infectious Disease"/>
            <person name="Wu L."/>
            <person name="Ma J."/>
        </authorList>
    </citation>
    <scope>NUCLEOTIDE SEQUENCE [LARGE SCALE GENOMIC DNA]</scope>
    <source>
        <strain evidence="10">CGMCC 4.7357</strain>
    </source>
</reference>
<proteinExistence type="inferred from homology"/>
<dbReference type="InterPro" id="IPR001867">
    <property type="entry name" value="OmpR/PhoB-type_DNA-bd"/>
</dbReference>
<comment type="similarity">
    <text evidence="1">Belongs to the AfsR/DnrI/RedD regulatory family.</text>
</comment>
<evidence type="ECO:0000256" key="3">
    <source>
        <dbReference type="ARBA" id="ARBA00023015"/>
    </source>
</evidence>
<dbReference type="EMBL" id="JBHSFH010000011">
    <property type="protein sequence ID" value="MFC4496454.1"/>
    <property type="molecule type" value="Genomic_DNA"/>
</dbReference>
<dbReference type="InterPro" id="IPR011990">
    <property type="entry name" value="TPR-like_helical_dom_sf"/>
</dbReference>
<evidence type="ECO:0000256" key="6">
    <source>
        <dbReference type="PROSITE-ProRule" id="PRU01091"/>
    </source>
</evidence>
<evidence type="ECO:0000259" key="8">
    <source>
        <dbReference type="PROSITE" id="PS51755"/>
    </source>
</evidence>
<dbReference type="Pfam" id="PF00486">
    <property type="entry name" value="Trans_reg_C"/>
    <property type="match status" value="1"/>
</dbReference>
<dbReference type="SUPFAM" id="SSF46894">
    <property type="entry name" value="C-terminal effector domain of the bipartite response regulators"/>
    <property type="match status" value="1"/>
</dbReference>
<dbReference type="Gene3D" id="1.10.10.10">
    <property type="entry name" value="Winged helix-like DNA-binding domain superfamily/Winged helix DNA-binding domain"/>
    <property type="match status" value="1"/>
</dbReference>